<evidence type="ECO:0000313" key="6">
    <source>
        <dbReference type="EMBL" id="KPJ05477.1"/>
    </source>
</evidence>
<dbReference type="Proteomes" id="UP000053268">
    <property type="component" value="Unassembled WGS sequence"/>
</dbReference>
<evidence type="ECO:0000256" key="1">
    <source>
        <dbReference type="ARBA" id="ARBA00004413"/>
    </source>
</evidence>
<reference evidence="6 7" key="1">
    <citation type="journal article" date="2015" name="Nat. Commun.">
        <title>Outbred genome sequencing and CRISPR/Cas9 gene editing in butterflies.</title>
        <authorList>
            <person name="Li X."/>
            <person name="Fan D."/>
            <person name="Zhang W."/>
            <person name="Liu G."/>
            <person name="Zhang L."/>
            <person name="Zhao L."/>
            <person name="Fang X."/>
            <person name="Chen L."/>
            <person name="Dong Y."/>
            <person name="Chen Y."/>
            <person name="Ding Y."/>
            <person name="Zhao R."/>
            <person name="Feng M."/>
            <person name="Zhu Y."/>
            <person name="Feng Y."/>
            <person name="Jiang X."/>
            <person name="Zhu D."/>
            <person name="Xiang H."/>
            <person name="Feng X."/>
            <person name="Li S."/>
            <person name="Wang J."/>
            <person name="Zhang G."/>
            <person name="Kronforst M.R."/>
            <person name="Wang W."/>
        </authorList>
    </citation>
    <scope>NUCLEOTIDE SEQUENCE [LARGE SCALE GENOMIC DNA]</scope>
    <source>
        <strain evidence="6">Ya'a_city_454_Px</strain>
        <tissue evidence="6">Whole body</tissue>
    </source>
</reference>
<dbReference type="AlphaFoldDB" id="A0A0N1ICL8"/>
<gene>
    <name evidence="6" type="ORF">RR46_00753</name>
</gene>
<evidence type="ECO:0000256" key="3">
    <source>
        <dbReference type="ARBA" id="ARBA00022490"/>
    </source>
</evidence>
<dbReference type="GO" id="GO:0005886">
    <property type="term" value="C:plasma membrane"/>
    <property type="evidence" value="ECO:0007669"/>
    <property type="project" value="TreeGrafter"/>
</dbReference>
<proteinExistence type="predicted"/>
<dbReference type="SUPFAM" id="SSF46966">
    <property type="entry name" value="Spectrin repeat"/>
    <property type="match status" value="1"/>
</dbReference>
<dbReference type="InterPro" id="IPR018159">
    <property type="entry name" value="Spectrin/alpha-actinin"/>
</dbReference>
<sequence>MVMISILHMTTDKSDLHDDISIFCNPTCPHKAGPTRSLPIQDPFARVRAFTTSLEELAARVQAAEAARASWRAPGDARDARAQLDAVSRARAQLPPLRRLADELRAQAQHLARDNVQLPDHLRARLDDLNARVSALSAGGEERARQLAGVARDGGAGAAQGFLAGSVRPPWERAVTPANVPYYIKLVSSAHHHAMDNT</sequence>
<dbReference type="SMART" id="SM00150">
    <property type="entry name" value="SPEC"/>
    <property type="match status" value="1"/>
</dbReference>
<dbReference type="Gene3D" id="2.20.70.10">
    <property type="match status" value="1"/>
</dbReference>
<comment type="subcellular location">
    <subcellularLocation>
        <location evidence="1">Cell membrane</location>
        <topology evidence="1">Peripheral membrane protein</topology>
        <orientation evidence="1">Cytoplasmic side</orientation>
    </subcellularLocation>
    <subcellularLocation>
        <location evidence="2">Cytoplasm</location>
    </subcellularLocation>
</comment>
<dbReference type="InterPro" id="IPR050774">
    <property type="entry name" value="KCMF1/Dystrophin"/>
</dbReference>
<dbReference type="Gene3D" id="1.20.58.60">
    <property type="match status" value="1"/>
</dbReference>
<dbReference type="PANTHER" id="PTHR12268:SF14">
    <property type="entry name" value="DYSTROPHIN-1"/>
    <property type="match status" value="1"/>
</dbReference>
<protein>
    <submittedName>
        <fullName evidence="6">Dystrophin</fullName>
    </submittedName>
</protein>
<keyword evidence="7" id="KW-1185">Reference proteome</keyword>
<organism evidence="6 7">
    <name type="scientific">Papilio xuthus</name>
    <name type="common">Asian swallowtail butterfly</name>
    <dbReference type="NCBI Taxonomy" id="66420"/>
    <lineage>
        <taxon>Eukaryota</taxon>
        <taxon>Metazoa</taxon>
        <taxon>Ecdysozoa</taxon>
        <taxon>Arthropoda</taxon>
        <taxon>Hexapoda</taxon>
        <taxon>Insecta</taxon>
        <taxon>Pterygota</taxon>
        <taxon>Neoptera</taxon>
        <taxon>Endopterygota</taxon>
        <taxon>Lepidoptera</taxon>
        <taxon>Glossata</taxon>
        <taxon>Ditrysia</taxon>
        <taxon>Papilionoidea</taxon>
        <taxon>Papilionidae</taxon>
        <taxon>Papilioninae</taxon>
        <taxon>Papilio</taxon>
    </lineage>
</organism>
<dbReference type="PANTHER" id="PTHR12268">
    <property type="entry name" value="E3 UBIQUITIN-PROTEIN LIGASE KCMF1"/>
    <property type="match status" value="1"/>
</dbReference>
<evidence type="ECO:0000256" key="2">
    <source>
        <dbReference type="ARBA" id="ARBA00004496"/>
    </source>
</evidence>
<evidence type="ECO:0000256" key="4">
    <source>
        <dbReference type="ARBA" id="ARBA00022837"/>
    </source>
</evidence>
<keyword evidence="5" id="KW-0206">Cytoskeleton</keyword>
<dbReference type="EMBL" id="KQ458713">
    <property type="protein sequence ID" value="KPJ05477.1"/>
    <property type="molecule type" value="Genomic_DNA"/>
</dbReference>
<evidence type="ECO:0000313" key="7">
    <source>
        <dbReference type="Proteomes" id="UP000053268"/>
    </source>
</evidence>
<keyword evidence="3" id="KW-0963">Cytoplasm</keyword>
<name>A0A0N1ICL8_PAPXU</name>
<evidence type="ECO:0000256" key="5">
    <source>
        <dbReference type="ARBA" id="ARBA00023212"/>
    </source>
</evidence>
<keyword evidence="4" id="KW-0106">Calcium</keyword>
<accession>A0A0N1ICL8</accession>
<dbReference type="GO" id="GO:0005737">
    <property type="term" value="C:cytoplasm"/>
    <property type="evidence" value="ECO:0007669"/>
    <property type="project" value="UniProtKB-ARBA"/>
</dbReference>
<dbReference type="STRING" id="66420.A0A0N1ICL8"/>